<feature type="compositionally biased region" description="Acidic residues" evidence="1">
    <location>
        <begin position="410"/>
        <end position="419"/>
    </location>
</feature>
<organism evidence="2 3">
    <name type="scientific">Streptomyces rishiriensis</name>
    <dbReference type="NCBI Taxonomy" id="68264"/>
    <lineage>
        <taxon>Bacteria</taxon>
        <taxon>Bacillati</taxon>
        <taxon>Actinomycetota</taxon>
        <taxon>Actinomycetes</taxon>
        <taxon>Kitasatosporales</taxon>
        <taxon>Streptomycetaceae</taxon>
        <taxon>Streptomyces</taxon>
    </lineage>
</organism>
<reference evidence="2 3" key="1">
    <citation type="submission" date="2023-07" db="EMBL/GenBank/DDBJ databases">
        <title>Comparative genomics of wheat-associated soil bacteria to identify genetic determinants of phenazine resistance.</title>
        <authorList>
            <person name="Mouncey N."/>
        </authorList>
    </citation>
    <scope>NUCLEOTIDE SEQUENCE [LARGE SCALE GENOMIC DNA]</scope>
    <source>
        <strain evidence="2 3">B2I6</strain>
    </source>
</reference>
<comment type="caution">
    <text evidence="2">The sequence shown here is derived from an EMBL/GenBank/DDBJ whole genome shotgun (WGS) entry which is preliminary data.</text>
</comment>
<feature type="compositionally biased region" description="Basic and acidic residues" evidence="1">
    <location>
        <begin position="371"/>
        <end position="380"/>
    </location>
</feature>
<proteinExistence type="predicted"/>
<evidence type="ECO:0000313" key="3">
    <source>
        <dbReference type="Proteomes" id="UP001230654"/>
    </source>
</evidence>
<feature type="region of interest" description="Disordered" evidence="1">
    <location>
        <begin position="344"/>
        <end position="419"/>
    </location>
</feature>
<sequence length="419" mass="46399">MILAFARRRHVVTALTNGLTHISATVPPTTPSTVWQTRGRHTGPTAPDVLRKHLQALRDAETVQDFAELPDSDTPEGETAFEARWLVEGEVTVRARLRLAEWSGQGQEWTLTAEAERPWDQRWPSPAGMFWSWEPDALWGNETVTGERFLAANPLPGDEKELRRALRAALRDTWTVHLVVHEAMTPDERGRQSLVRLLPPGLHHRVVEHRAAPHQLRTVNWALKESGVEVPRGGALVLPGAPAPADYDAADYAVRSVFLDGTHPTELLDAVRRFAALPRPLPEGADAALTALREDWRLLTPEEELARERKLVVMYKEALEAMTESRDLYREAAEQAHEALAAYREAAAEAGEPRPAPARKNGSPFQQLGRTLERFRETTKGLRPVASAVPPARTGTAGQERTTGAPGATGDDDREATDR</sequence>
<accession>A0ABU0P110</accession>
<dbReference type="Proteomes" id="UP001230654">
    <property type="component" value="Unassembled WGS sequence"/>
</dbReference>
<dbReference type="EMBL" id="JAUSWV010000002">
    <property type="protein sequence ID" value="MDQ0585078.1"/>
    <property type="molecule type" value="Genomic_DNA"/>
</dbReference>
<keyword evidence="3" id="KW-1185">Reference proteome</keyword>
<evidence type="ECO:0000256" key="1">
    <source>
        <dbReference type="SAM" id="MobiDB-lite"/>
    </source>
</evidence>
<evidence type="ECO:0000313" key="2">
    <source>
        <dbReference type="EMBL" id="MDQ0585078.1"/>
    </source>
</evidence>
<name>A0ABU0P110_STRRH</name>
<protein>
    <submittedName>
        <fullName evidence="2">RNase H-like HicB family nuclease</fullName>
    </submittedName>
</protein>
<gene>
    <name evidence="2" type="ORF">QF030_007256</name>
</gene>